<dbReference type="Proteomes" id="UP001187682">
    <property type="component" value="Unassembled WGS sequence"/>
</dbReference>
<dbReference type="InterPro" id="IPR036259">
    <property type="entry name" value="MFS_trans_sf"/>
</dbReference>
<dbReference type="EMBL" id="ONZQ02000019">
    <property type="protein sequence ID" value="SPO07233.1"/>
    <property type="molecule type" value="Genomic_DNA"/>
</dbReference>
<proteinExistence type="predicted"/>
<feature type="transmembrane region" description="Helical" evidence="8">
    <location>
        <begin position="219"/>
        <end position="241"/>
    </location>
</feature>
<dbReference type="AlphaFoldDB" id="A0AAE8N8A6"/>
<feature type="transmembrane region" description="Helical" evidence="8">
    <location>
        <begin position="125"/>
        <end position="147"/>
    </location>
</feature>
<feature type="transmembrane region" description="Helical" evidence="8">
    <location>
        <begin position="96"/>
        <end position="118"/>
    </location>
</feature>
<evidence type="ECO:0000256" key="6">
    <source>
        <dbReference type="ARBA" id="ARBA00023242"/>
    </source>
</evidence>
<keyword evidence="4 8" id="KW-1133">Transmembrane helix</keyword>
<evidence type="ECO:0000313" key="11">
    <source>
        <dbReference type="Proteomes" id="UP001187682"/>
    </source>
</evidence>
<name>A0AAE8N8A6_9PEZI</name>
<dbReference type="Pfam" id="PF07690">
    <property type="entry name" value="MFS_1"/>
    <property type="match status" value="1"/>
</dbReference>
<feature type="compositionally biased region" description="Basic and acidic residues" evidence="7">
    <location>
        <begin position="1051"/>
        <end position="1069"/>
    </location>
</feature>
<evidence type="ECO:0000256" key="3">
    <source>
        <dbReference type="ARBA" id="ARBA00022692"/>
    </source>
</evidence>
<feature type="compositionally biased region" description="Polar residues" evidence="7">
    <location>
        <begin position="583"/>
        <end position="594"/>
    </location>
</feature>
<dbReference type="FunFam" id="1.20.1250.20:FF:000018">
    <property type="entry name" value="MFS transporter permease"/>
    <property type="match status" value="1"/>
</dbReference>
<feature type="region of interest" description="Disordered" evidence="7">
    <location>
        <begin position="1045"/>
        <end position="1069"/>
    </location>
</feature>
<dbReference type="PANTHER" id="PTHR43791">
    <property type="entry name" value="PERMEASE-RELATED"/>
    <property type="match status" value="1"/>
</dbReference>
<keyword evidence="11" id="KW-1185">Reference proteome</keyword>
<dbReference type="Gene3D" id="1.20.1250.20">
    <property type="entry name" value="MFS general substrate transporter like domains"/>
    <property type="match status" value="2"/>
</dbReference>
<dbReference type="Pfam" id="PF11951">
    <property type="entry name" value="Fungal_trans_2"/>
    <property type="match status" value="1"/>
</dbReference>
<comment type="caution">
    <text evidence="10">The sequence shown here is derived from an EMBL/GenBank/DDBJ whole genome shotgun (WGS) entry which is preliminary data.</text>
</comment>
<keyword evidence="3 8" id="KW-0812">Transmembrane</keyword>
<accession>A0AAE8N8A6</accession>
<dbReference type="SUPFAM" id="SSF103473">
    <property type="entry name" value="MFS general substrate transporter"/>
    <property type="match status" value="1"/>
</dbReference>
<dbReference type="InterPro" id="IPR021858">
    <property type="entry name" value="Fun_TF"/>
</dbReference>
<protein>
    <recommendedName>
        <fullName evidence="9">Major facilitator superfamily (MFS) profile domain-containing protein</fullName>
    </recommendedName>
</protein>
<feature type="compositionally biased region" description="Basic and acidic residues" evidence="7">
    <location>
        <begin position="10"/>
        <end position="21"/>
    </location>
</feature>
<evidence type="ECO:0000313" key="10">
    <source>
        <dbReference type="EMBL" id="SPO07233.1"/>
    </source>
</evidence>
<keyword evidence="2" id="KW-0813">Transport</keyword>
<feature type="transmembrane region" description="Helical" evidence="8">
    <location>
        <begin position="153"/>
        <end position="175"/>
    </location>
</feature>
<dbReference type="GO" id="GO:0016020">
    <property type="term" value="C:membrane"/>
    <property type="evidence" value="ECO:0007669"/>
    <property type="project" value="UniProtKB-SubCell"/>
</dbReference>
<dbReference type="InterPro" id="IPR011701">
    <property type="entry name" value="MFS"/>
</dbReference>
<feature type="region of interest" description="Disordered" evidence="7">
    <location>
        <begin position="558"/>
        <end position="594"/>
    </location>
</feature>
<feature type="transmembrane region" description="Helical" evidence="8">
    <location>
        <begin position="291"/>
        <end position="313"/>
    </location>
</feature>
<evidence type="ECO:0000256" key="7">
    <source>
        <dbReference type="SAM" id="MobiDB-lite"/>
    </source>
</evidence>
<feature type="transmembrane region" description="Helical" evidence="8">
    <location>
        <begin position="423"/>
        <end position="443"/>
    </location>
</feature>
<gene>
    <name evidence="10" type="ORF">DNG_09927</name>
</gene>
<sequence length="1069" mass="116944">MANDNTALDIEAKGPQRESTSDGDLKILVSSEYDEYLRLQTVFQGDRLKKLGRKIDLRVLPQLILLYLLCYIDRSNAGNVKLFGALDDMKLSGQDWNTAMAVFFATYAIGGTPSNLGLKRFGPKIWLPALTAICGLLNIFQGCASNLGGLVSLRLLLGLAEAGVYPGCSYVLTNWYSPRELHFRMTVFYSGASLATAFSGLLAYAIGHLDHTWGYRGWRFIYVIEGLISVVVAFTAFFVLCPGPGEVKGWLTEEEKRFLVLRNRFARSGDSGVAEDEAFSWKEAKKSVRSIHVYAIAAVEFTVCTVVYGISFVLPTIINLLGYSTLKAQVMTAPPYVVACMAVLFSGWAADRYKRRMLSVVIPNTVACAGLVIVMVSVRYTHVPGVTYFGIFCMAAGLQCLSPATMAWIALNQSGDMKRAVSMAVMISISQLGGILGSNIYLAPEAPTYPVGFGFCLGILFVFGIIWPYIYSRILKRTNSKRDKISPEEIAARFTERDLADMGDLSPLFRDVRFLTIHRGQEQDDIALPSPAVGREIHFFNTTGDDFKIHEGQEYDNSLGDESAGSVTDVDASETTEADVAHSSPSEASDTGWSVASVPSLSHMEQLSMSADYPALHMRHVDKFLFDHYAHRMCTNCSLLDSHSNTWRRVIIPISFQSHLILQSCLAAAANQLRHLSPTYSQIALRYHGSCLHSLHRHVSALSSPRNCHSATNVLYTKTEILGAVLMLCVFDYSDNAFRKTRSHAGWKVHLEGARRILESTAATGPGSVSPECDRALSSFLGHYLTARAVLSYATLADTAEGESLLRGARYWLLRTVRPAWEINPFAGCSNEVLGILLDVMEEIRRRAGLTRSEGGEDVILLELRGRIDGAVQLLPTSRSTPANSVSTDDQLSWSSLEWGGSVNPSVPSSSAMSLTIAEAFRQAAKLLLQYLLADPGGWGGERRGGMRECASAILASLSGLKSSVKVRQGHSIFLWPYFLAACHVVDAGERSAVLDMFRELKGAGKGARSVVVSMVEVIESVWKHSDLQEDGGMMGRGGGGMAFGGIPGLTRRDRPARATTRTRDTCGH</sequence>
<dbReference type="PROSITE" id="PS50850">
    <property type="entry name" value="MFS"/>
    <property type="match status" value="1"/>
</dbReference>
<evidence type="ECO:0000256" key="1">
    <source>
        <dbReference type="ARBA" id="ARBA00004141"/>
    </source>
</evidence>
<reference evidence="10" key="1">
    <citation type="submission" date="2018-03" db="EMBL/GenBank/DDBJ databases">
        <authorList>
            <person name="Guldener U."/>
        </authorList>
    </citation>
    <scope>NUCLEOTIDE SEQUENCE</scope>
</reference>
<evidence type="ECO:0000259" key="9">
    <source>
        <dbReference type="PROSITE" id="PS50850"/>
    </source>
</evidence>
<dbReference type="GO" id="GO:0022857">
    <property type="term" value="F:transmembrane transporter activity"/>
    <property type="evidence" value="ECO:0007669"/>
    <property type="project" value="InterPro"/>
</dbReference>
<dbReference type="InterPro" id="IPR020846">
    <property type="entry name" value="MFS_dom"/>
</dbReference>
<feature type="region of interest" description="Disordered" evidence="7">
    <location>
        <begin position="1"/>
        <end position="21"/>
    </location>
</feature>
<comment type="subcellular location">
    <subcellularLocation>
        <location evidence="1">Membrane</location>
        <topology evidence="1">Multi-pass membrane protein</topology>
    </subcellularLocation>
</comment>
<evidence type="ECO:0000256" key="2">
    <source>
        <dbReference type="ARBA" id="ARBA00022448"/>
    </source>
</evidence>
<feature type="transmembrane region" description="Helical" evidence="8">
    <location>
        <begin position="333"/>
        <end position="350"/>
    </location>
</feature>
<dbReference type="FunFam" id="1.20.1250.20:FF:000013">
    <property type="entry name" value="MFS general substrate transporter"/>
    <property type="match status" value="1"/>
</dbReference>
<feature type="domain" description="Major facilitator superfamily (MFS) profile" evidence="9">
    <location>
        <begin position="59"/>
        <end position="476"/>
    </location>
</feature>
<organism evidence="10 11">
    <name type="scientific">Cephalotrichum gorgonifer</name>
    <dbReference type="NCBI Taxonomy" id="2041049"/>
    <lineage>
        <taxon>Eukaryota</taxon>
        <taxon>Fungi</taxon>
        <taxon>Dikarya</taxon>
        <taxon>Ascomycota</taxon>
        <taxon>Pezizomycotina</taxon>
        <taxon>Sordariomycetes</taxon>
        <taxon>Hypocreomycetidae</taxon>
        <taxon>Microascales</taxon>
        <taxon>Microascaceae</taxon>
        <taxon>Cephalotrichum</taxon>
    </lineage>
</organism>
<feature type="transmembrane region" description="Helical" evidence="8">
    <location>
        <begin position="187"/>
        <end position="207"/>
    </location>
</feature>
<dbReference type="PANTHER" id="PTHR43791:SF46">
    <property type="entry name" value="MAJOR FACILITATOR SUPERFAMILY (MFS) PROFILE DOMAIN-CONTAINING PROTEIN-RELATED"/>
    <property type="match status" value="1"/>
</dbReference>
<evidence type="ECO:0000256" key="4">
    <source>
        <dbReference type="ARBA" id="ARBA00022989"/>
    </source>
</evidence>
<feature type="transmembrane region" description="Helical" evidence="8">
    <location>
        <begin position="449"/>
        <end position="471"/>
    </location>
</feature>
<evidence type="ECO:0000256" key="8">
    <source>
        <dbReference type="SAM" id="Phobius"/>
    </source>
</evidence>
<keyword evidence="6" id="KW-0539">Nucleus</keyword>
<evidence type="ECO:0000256" key="5">
    <source>
        <dbReference type="ARBA" id="ARBA00023136"/>
    </source>
</evidence>
<keyword evidence="5 8" id="KW-0472">Membrane</keyword>
<feature type="transmembrane region" description="Helical" evidence="8">
    <location>
        <begin position="386"/>
        <end position="411"/>
    </location>
</feature>